<dbReference type="EMBL" id="CAJNOJ010000379">
    <property type="protein sequence ID" value="CAF1424705.1"/>
    <property type="molecule type" value="Genomic_DNA"/>
</dbReference>
<organism evidence="1 2">
    <name type="scientific">Adineta ricciae</name>
    <name type="common">Rotifer</name>
    <dbReference type="NCBI Taxonomy" id="249248"/>
    <lineage>
        <taxon>Eukaryota</taxon>
        <taxon>Metazoa</taxon>
        <taxon>Spiralia</taxon>
        <taxon>Gnathifera</taxon>
        <taxon>Rotifera</taxon>
        <taxon>Eurotatoria</taxon>
        <taxon>Bdelloidea</taxon>
        <taxon>Adinetida</taxon>
        <taxon>Adinetidae</taxon>
        <taxon>Adineta</taxon>
    </lineage>
</organism>
<sequence>MSICIVCSTNLFNIGNQEAQCYTDRTDNAQYEHRRLVIEARCEDYGGCQYTSARLKSKSAWTYGRLQIRSSKSKTTEWSPFMPSHLDGKYHLAMCRMFSLFTPVCSGV</sequence>
<name>A0A815MUZ2_ADIRI</name>
<evidence type="ECO:0000313" key="2">
    <source>
        <dbReference type="Proteomes" id="UP000663852"/>
    </source>
</evidence>
<proteinExistence type="predicted"/>
<reference evidence="1" key="1">
    <citation type="submission" date="2021-02" db="EMBL/GenBank/DDBJ databases">
        <authorList>
            <person name="Nowell W R."/>
        </authorList>
    </citation>
    <scope>NUCLEOTIDE SEQUENCE</scope>
</reference>
<dbReference type="OrthoDB" id="4781at2759"/>
<dbReference type="SUPFAM" id="SSF49899">
    <property type="entry name" value="Concanavalin A-like lectins/glucanases"/>
    <property type="match status" value="1"/>
</dbReference>
<protein>
    <submittedName>
        <fullName evidence="1">Uncharacterized protein</fullName>
    </submittedName>
</protein>
<comment type="caution">
    <text evidence="1">The sequence shown here is derived from an EMBL/GenBank/DDBJ whole genome shotgun (WGS) entry which is preliminary data.</text>
</comment>
<dbReference type="InterPro" id="IPR013320">
    <property type="entry name" value="ConA-like_dom_sf"/>
</dbReference>
<gene>
    <name evidence="1" type="ORF">EDS130_LOCUS37767</name>
</gene>
<evidence type="ECO:0000313" key="1">
    <source>
        <dbReference type="EMBL" id="CAF1424705.1"/>
    </source>
</evidence>
<dbReference type="AlphaFoldDB" id="A0A815MUZ2"/>
<dbReference type="Proteomes" id="UP000663852">
    <property type="component" value="Unassembled WGS sequence"/>
</dbReference>
<accession>A0A815MUZ2</accession>
<dbReference type="Gene3D" id="2.60.120.200">
    <property type="match status" value="1"/>
</dbReference>